<evidence type="ECO:0000256" key="1">
    <source>
        <dbReference type="ARBA" id="ARBA00022737"/>
    </source>
</evidence>
<evidence type="ECO:0008006" key="5">
    <source>
        <dbReference type="Google" id="ProtNLM"/>
    </source>
</evidence>
<proteinExistence type="predicted"/>
<keyword evidence="4" id="KW-1185">Reference proteome</keyword>
<protein>
    <recommendedName>
        <fullName evidence="5">Pentatricopeptide repeat-containing protein</fullName>
    </recommendedName>
</protein>
<dbReference type="PANTHER" id="PTHR47926">
    <property type="entry name" value="PENTATRICOPEPTIDE REPEAT-CONTAINING PROTEIN"/>
    <property type="match status" value="1"/>
</dbReference>
<dbReference type="AlphaFoldDB" id="A0A7J7MDL8"/>
<organism evidence="3 4">
    <name type="scientific">Kingdonia uniflora</name>
    <dbReference type="NCBI Taxonomy" id="39325"/>
    <lineage>
        <taxon>Eukaryota</taxon>
        <taxon>Viridiplantae</taxon>
        <taxon>Streptophyta</taxon>
        <taxon>Embryophyta</taxon>
        <taxon>Tracheophyta</taxon>
        <taxon>Spermatophyta</taxon>
        <taxon>Magnoliopsida</taxon>
        <taxon>Ranunculales</taxon>
        <taxon>Circaeasteraceae</taxon>
        <taxon>Kingdonia</taxon>
    </lineage>
</organism>
<dbReference type="EMBL" id="JACGCM010001596">
    <property type="protein sequence ID" value="KAF6152890.1"/>
    <property type="molecule type" value="Genomic_DNA"/>
</dbReference>
<name>A0A7J7MDL8_9MAGN</name>
<dbReference type="Pfam" id="PF01535">
    <property type="entry name" value="PPR"/>
    <property type="match status" value="3"/>
</dbReference>
<reference evidence="3 4" key="1">
    <citation type="journal article" date="2020" name="IScience">
        <title>Genome Sequencing of the Endangered Kingdonia uniflora (Circaeasteraceae, Ranunculales) Reveals Potential Mechanisms of Evolutionary Specialization.</title>
        <authorList>
            <person name="Sun Y."/>
            <person name="Deng T."/>
            <person name="Zhang A."/>
            <person name="Moore M.J."/>
            <person name="Landis J.B."/>
            <person name="Lin N."/>
            <person name="Zhang H."/>
            <person name="Zhang X."/>
            <person name="Huang J."/>
            <person name="Zhang X."/>
            <person name="Sun H."/>
            <person name="Wang H."/>
        </authorList>
    </citation>
    <scope>NUCLEOTIDE SEQUENCE [LARGE SCALE GENOMIC DNA]</scope>
    <source>
        <strain evidence="3">TB1705</strain>
        <tissue evidence="3">Leaf</tissue>
    </source>
</reference>
<sequence length="304" mass="35425">MLLVPGPRLTEKAYMSLPWWSLITPPHPTQTCRASRKAINIHFKVVYMWLNQSDHFNWFVSNCLFAILRIWRDVVGRRLFEGMVVRDVVSWNTLVSGYSLCGDVDATRWVFDQIEEKNLVTWSTMATGYTRVGKLDVARWLFYVMPERNVVSLNAIIAGYTQNEKYSEVIDLFYQMLEVGDGGRGRRVKPNNVTLVSVLSSCALDLGKWIDRFINQNKMELNVFLGNALADMFAKCGCVEECKRVLEKIWERDVISWSIIISGFAMYGQVEEAFRYFLKMLECRVKPNEITFMGCYWHVLMQEW</sequence>
<dbReference type="NCBIfam" id="TIGR00756">
    <property type="entry name" value="PPR"/>
    <property type="match status" value="2"/>
</dbReference>
<dbReference type="InterPro" id="IPR002885">
    <property type="entry name" value="PPR_rpt"/>
</dbReference>
<dbReference type="OrthoDB" id="185373at2759"/>
<evidence type="ECO:0000313" key="3">
    <source>
        <dbReference type="EMBL" id="KAF6152890.1"/>
    </source>
</evidence>
<dbReference type="PANTHER" id="PTHR47926:SF463">
    <property type="entry name" value="PENTATRICOPEPTIDE REPEAT-CONTAINING PROTEIN"/>
    <property type="match status" value="1"/>
</dbReference>
<gene>
    <name evidence="3" type="ORF">GIB67_002975</name>
</gene>
<keyword evidence="1" id="KW-0677">Repeat</keyword>
<evidence type="ECO:0000313" key="4">
    <source>
        <dbReference type="Proteomes" id="UP000541444"/>
    </source>
</evidence>
<evidence type="ECO:0000256" key="2">
    <source>
        <dbReference type="PROSITE-ProRule" id="PRU00708"/>
    </source>
</evidence>
<dbReference type="Pfam" id="PF13041">
    <property type="entry name" value="PPR_2"/>
    <property type="match status" value="1"/>
</dbReference>
<accession>A0A7J7MDL8</accession>
<feature type="repeat" description="PPR" evidence="2">
    <location>
        <begin position="253"/>
        <end position="287"/>
    </location>
</feature>
<dbReference type="Proteomes" id="UP000541444">
    <property type="component" value="Unassembled WGS sequence"/>
</dbReference>
<dbReference type="GO" id="GO:0003723">
    <property type="term" value="F:RNA binding"/>
    <property type="evidence" value="ECO:0007669"/>
    <property type="project" value="InterPro"/>
</dbReference>
<dbReference type="Gene3D" id="1.25.40.10">
    <property type="entry name" value="Tetratricopeptide repeat domain"/>
    <property type="match status" value="3"/>
</dbReference>
<dbReference type="InterPro" id="IPR046960">
    <property type="entry name" value="PPR_At4g14850-like_plant"/>
</dbReference>
<dbReference type="PROSITE" id="PS51375">
    <property type="entry name" value="PPR"/>
    <property type="match status" value="2"/>
</dbReference>
<dbReference type="InterPro" id="IPR011990">
    <property type="entry name" value="TPR-like_helical_dom_sf"/>
</dbReference>
<comment type="caution">
    <text evidence="3">The sequence shown here is derived from an EMBL/GenBank/DDBJ whole genome shotgun (WGS) entry which is preliminary data.</text>
</comment>
<dbReference type="GO" id="GO:0009451">
    <property type="term" value="P:RNA modification"/>
    <property type="evidence" value="ECO:0007669"/>
    <property type="project" value="InterPro"/>
</dbReference>
<feature type="repeat" description="PPR" evidence="2">
    <location>
        <begin position="87"/>
        <end position="121"/>
    </location>
</feature>